<organism evidence="1 2">
    <name type="scientific">Dysgonomonas gadei ATCC BAA-286</name>
    <dbReference type="NCBI Taxonomy" id="742766"/>
    <lineage>
        <taxon>Bacteria</taxon>
        <taxon>Pseudomonadati</taxon>
        <taxon>Bacteroidota</taxon>
        <taxon>Bacteroidia</taxon>
        <taxon>Bacteroidales</taxon>
        <taxon>Dysgonomonadaceae</taxon>
        <taxon>Dysgonomonas</taxon>
    </lineage>
</organism>
<proteinExistence type="predicted"/>
<name>F5J0A5_9BACT</name>
<keyword evidence="2" id="KW-1185">Reference proteome</keyword>
<gene>
    <name evidence="1" type="ORF">HMPREF9455_02772</name>
</gene>
<protein>
    <submittedName>
        <fullName evidence="1">Uncharacterized protein</fullName>
    </submittedName>
</protein>
<reference evidence="1 2" key="1">
    <citation type="submission" date="2011-04" db="EMBL/GenBank/DDBJ databases">
        <title>The Genome Sequence of Dysgonomonas gadei ATCC BAA-286.</title>
        <authorList>
            <consortium name="The Broad Institute Genome Sequencing Platform"/>
            <person name="Earl A."/>
            <person name="Ward D."/>
            <person name="Feldgarden M."/>
            <person name="Gevers D."/>
            <person name="Pudlo N."/>
            <person name="Martens E."/>
            <person name="Allen-Vercoe E."/>
            <person name="Young S.K."/>
            <person name="Zeng Q."/>
            <person name="Gargeya S."/>
            <person name="Fitzgerald M."/>
            <person name="Haas B."/>
            <person name="Abouelleil A."/>
            <person name="Alvarado L."/>
            <person name="Arachchi H.M."/>
            <person name="Berlin A."/>
            <person name="Brown A."/>
            <person name="Chapman S.B."/>
            <person name="Chen Z."/>
            <person name="Dunbar C."/>
            <person name="Freedman E."/>
            <person name="Gearin G."/>
            <person name="Gellesch M."/>
            <person name="Goldberg J."/>
            <person name="Griggs A."/>
            <person name="Gujja S."/>
            <person name="Heiman D."/>
            <person name="Howarth C."/>
            <person name="Larson L."/>
            <person name="Lui A."/>
            <person name="MacDonald P.J.P."/>
            <person name="Mehta T."/>
            <person name="Montmayeur A."/>
            <person name="Murphy C."/>
            <person name="Neiman D."/>
            <person name="Pearson M."/>
            <person name="Priest M."/>
            <person name="Roberts A."/>
            <person name="Saif S."/>
            <person name="Shea T."/>
            <person name="Shenoy N."/>
            <person name="Sisk P."/>
            <person name="Stolte C."/>
            <person name="Sykes S."/>
            <person name="Yandava C."/>
            <person name="Wortman J."/>
            <person name="Nusbaum C."/>
            <person name="Birren B."/>
        </authorList>
    </citation>
    <scope>NUCLEOTIDE SEQUENCE [LARGE SCALE GENOMIC DNA]</scope>
    <source>
        <strain evidence="1 2">ATCC BAA-286</strain>
    </source>
</reference>
<dbReference type="HOGENOM" id="CLU_3409160_0_0_10"/>
<evidence type="ECO:0000313" key="1">
    <source>
        <dbReference type="EMBL" id="EGK00983.1"/>
    </source>
</evidence>
<dbReference type="AlphaFoldDB" id="F5J0A5"/>
<sequence length="29" mass="3504">MYMGTNNLYIFVFSKQLNINYIILTKTFL</sequence>
<dbReference type="STRING" id="742766.HMPREF9455_02772"/>
<evidence type="ECO:0000313" key="2">
    <source>
        <dbReference type="Proteomes" id="UP000004913"/>
    </source>
</evidence>
<dbReference type="Proteomes" id="UP000004913">
    <property type="component" value="Unassembled WGS sequence"/>
</dbReference>
<comment type="caution">
    <text evidence="1">The sequence shown here is derived from an EMBL/GenBank/DDBJ whole genome shotgun (WGS) entry which is preliminary data.</text>
</comment>
<accession>F5J0A5</accession>
<dbReference type="EMBL" id="ADLV01000032">
    <property type="protein sequence ID" value="EGK00983.1"/>
    <property type="molecule type" value="Genomic_DNA"/>
</dbReference>